<gene>
    <name evidence="2" type="ORF">F1559_000348</name>
</gene>
<accession>A0A7J7IHV2</accession>
<name>A0A7J7IHV2_9RHOD</name>
<reference evidence="2 3" key="1">
    <citation type="journal article" date="2020" name="J. Phycol.">
        <title>Comparative genome analysis reveals Cyanidiococcus gen. nov., a new extremophilic red algal genus sister to Cyanidioschyzon (Cyanidioschyzonaceae, Rhodophyta).</title>
        <authorList>
            <person name="Liu S.-L."/>
            <person name="Chiang Y.-R."/>
            <person name="Yoon H.S."/>
            <person name="Fu H.-Y."/>
        </authorList>
    </citation>
    <scope>NUCLEOTIDE SEQUENCE [LARGE SCALE GENOMIC DNA]</scope>
    <source>
        <strain evidence="2 3">THAL066</strain>
    </source>
</reference>
<dbReference type="AlphaFoldDB" id="A0A7J7IHV2"/>
<proteinExistence type="predicted"/>
<keyword evidence="1" id="KW-0812">Transmembrane</keyword>
<keyword evidence="3" id="KW-1185">Reference proteome</keyword>
<evidence type="ECO:0000313" key="3">
    <source>
        <dbReference type="Proteomes" id="UP000530660"/>
    </source>
</evidence>
<feature type="transmembrane region" description="Helical" evidence="1">
    <location>
        <begin position="190"/>
        <end position="208"/>
    </location>
</feature>
<feature type="transmembrane region" description="Helical" evidence="1">
    <location>
        <begin position="53"/>
        <end position="73"/>
    </location>
</feature>
<protein>
    <submittedName>
        <fullName evidence="2">Uncharacterized protein</fullName>
    </submittedName>
</protein>
<dbReference type="PANTHER" id="PTHR28008">
    <property type="entry name" value="DOMAIN PROTEIN, PUTATIVE (AFU_ORTHOLOGUE AFUA_3G10980)-RELATED"/>
    <property type="match status" value="1"/>
</dbReference>
<feature type="transmembrane region" description="Helical" evidence="1">
    <location>
        <begin position="156"/>
        <end position="178"/>
    </location>
</feature>
<sequence length="232" mass="25197">MLAVRPRHVLFLSAVSCSAVLSIGSLCPGSLSSLSVVALARDLLGRWFGRVDIVLHLVAYTVLSGVLVSLLWHCTSFPARTPRCLGSSLPSERHQSCFGWFRRLAARDYHGIETSGEELGTCSTVEWEKRAPSPDKPVNADGHECLYDGASFSWPLFWRAFVCANLLGLVLEVLQGSIPLVQRKFQWMDVIANALGAALGASGALVLLSRVNARRLLRAGTSLPFSDSDTMV</sequence>
<evidence type="ECO:0000313" key="2">
    <source>
        <dbReference type="EMBL" id="KAF6002097.1"/>
    </source>
</evidence>
<comment type="caution">
    <text evidence="2">The sequence shown here is derived from an EMBL/GenBank/DDBJ whole genome shotgun (WGS) entry which is preliminary data.</text>
</comment>
<organism evidence="2 3">
    <name type="scientific">Cyanidiococcus yangmingshanensis</name>
    <dbReference type="NCBI Taxonomy" id="2690220"/>
    <lineage>
        <taxon>Eukaryota</taxon>
        <taxon>Rhodophyta</taxon>
        <taxon>Bangiophyceae</taxon>
        <taxon>Cyanidiales</taxon>
        <taxon>Cyanidiaceae</taxon>
        <taxon>Cyanidiococcus</taxon>
    </lineage>
</organism>
<dbReference type="PANTHER" id="PTHR28008:SF1">
    <property type="entry name" value="DOMAIN PROTEIN, PUTATIVE (AFU_ORTHOLOGUE AFUA_3G10980)-RELATED"/>
    <property type="match status" value="1"/>
</dbReference>
<dbReference type="EMBL" id="VWRR01000011">
    <property type="protein sequence ID" value="KAF6002097.1"/>
    <property type="molecule type" value="Genomic_DNA"/>
</dbReference>
<keyword evidence="1" id="KW-1133">Transmembrane helix</keyword>
<dbReference type="Proteomes" id="UP000530660">
    <property type="component" value="Unassembled WGS sequence"/>
</dbReference>
<keyword evidence="1" id="KW-0472">Membrane</keyword>
<evidence type="ECO:0000256" key="1">
    <source>
        <dbReference type="SAM" id="Phobius"/>
    </source>
</evidence>